<dbReference type="Pfam" id="PF01551">
    <property type="entry name" value="Peptidase_M23"/>
    <property type="match status" value="1"/>
</dbReference>
<dbReference type="GO" id="GO:0046872">
    <property type="term" value="F:metal ion binding"/>
    <property type="evidence" value="ECO:0007669"/>
    <property type="project" value="UniProtKB-KW"/>
</dbReference>
<evidence type="ECO:0000256" key="5">
    <source>
        <dbReference type="ARBA" id="ARBA00022801"/>
    </source>
</evidence>
<dbReference type="FunFam" id="2.70.70.10:FF:000006">
    <property type="entry name" value="M23 family peptidase"/>
    <property type="match status" value="1"/>
</dbReference>
<proteinExistence type="predicted"/>
<feature type="domain" description="Csd3-like second N-terminal" evidence="9">
    <location>
        <begin position="146"/>
        <end position="264"/>
    </location>
</feature>
<dbReference type="GO" id="GO:0030313">
    <property type="term" value="C:cell envelope"/>
    <property type="evidence" value="ECO:0007669"/>
    <property type="project" value="UniProtKB-SubCell"/>
</dbReference>
<dbReference type="PANTHER" id="PTHR21666:SF288">
    <property type="entry name" value="CELL DIVISION PROTEIN YTFB"/>
    <property type="match status" value="1"/>
</dbReference>
<evidence type="ECO:0000259" key="8">
    <source>
        <dbReference type="Pfam" id="PF01551"/>
    </source>
</evidence>
<name>A0A8S8XDW9_9PROT</name>
<dbReference type="Proteomes" id="UP000681075">
    <property type="component" value="Unassembled WGS sequence"/>
</dbReference>
<dbReference type="SUPFAM" id="SSF51261">
    <property type="entry name" value="Duplicated hybrid motif"/>
    <property type="match status" value="1"/>
</dbReference>
<keyword evidence="4" id="KW-0479">Metal-binding</keyword>
<evidence type="ECO:0000256" key="4">
    <source>
        <dbReference type="ARBA" id="ARBA00022723"/>
    </source>
</evidence>
<keyword evidence="5" id="KW-0378">Hydrolase</keyword>
<evidence type="ECO:0000313" key="10">
    <source>
        <dbReference type="EMBL" id="GIL41643.1"/>
    </source>
</evidence>
<dbReference type="GO" id="GO:0006508">
    <property type="term" value="P:proteolysis"/>
    <property type="evidence" value="ECO:0007669"/>
    <property type="project" value="UniProtKB-KW"/>
</dbReference>
<dbReference type="CDD" id="cd12797">
    <property type="entry name" value="M23_peptidase"/>
    <property type="match status" value="1"/>
</dbReference>
<keyword evidence="6" id="KW-0862">Zinc</keyword>
<evidence type="ECO:0008006" key="12">
    <source>
        <dbReference type="Google" id="ProtNLM"/>
    </source>
</evidence>
<dbReference type="Gene3D" id="3.10.450.350">
    <property type="match status" value="2"/>
</dbReference>
<dbReference type="InterPro" id="IPR011055">
    <property type="entry name" value="Dup_hybrid_motif"/>
</dbReference>
<evidence type="ECO:0000256" key="2">
    <source>
        <dbReference type="ARBA" id="ARBA00004196"/>
    </source>
</evidence>
<comment type="subcellular location">
    <subcellularLocation>
        <location evidence="2">Cell envelope</location>
    </subcellularLocation>
</comment>
<protein>
    <recommendedName>
        <fullName evidence="12">Peptidase M23 domain-containing protein</fullName>
    </recommendedName>
</protein>
<keyword evidence="7" id="KW-0482">Metalloprotease</keyword>
<reference evidence="10" key="1">
    <citation type="submission" date="2021-02" db="EMBL/GenBank/DDBJ databases">
        <title>Genome sequence of Rhodospirillales sp. strain TMPK1 isolated from soil.</title>
        <authorList>
            <person name="Nakai R."/>
            <person name="Kusada H."/>
            <person name="Tamaki H."/>
        </authorList>
    </citation>
    <scope>NUCLEOTIDE SEQUENCE</scope>
    <source>
        <strain evidence="10">TMPK1</strain>
    </source>
</reference>
<evidence type="ECO:0000256" key="6">
    <source>
        <dbReference type="ARBA" id="ARBA00022833"/>
    </source>
</evidence>
<dbReference type="AlphaFoldDB" id="A0A8S8XDW9"/>
<evidence type="ECO:0000256" key="1">
    <source>
        <dbReference type="ARBA" id="ARBA00001947"/>
    </source>
</evidence>
<feature type="domain" description="M23ase beta-sheet core" evidence="8">
    <location>
        <begin position="276"/>
        <end position="373"/>
    </location>
</feature>
<dbReference type="Gene3D" id="2.70.70.10">
    <property type="entry name" value="Glucose Permease (Domain IIA)"/>
    <property type="match status" value="1"/>
</dbReference>
<gene>
    <name evidence="10" type="ORF">TMPK1_38800</name>
</gene>
<dbReference type="InterPro" id="IPR016047">
    <property type="entry name" value="M23ase_b-sheet_dom"/>
</dbReference>
<accession>A0A8S8XDW9</accession>
<comment type="caution">
    <text evidence="10">The sequence shown here is derived from an EMBL/GenBank/DDBJ whole genome shotgun (WGS) entry which is preliminary data.</text>
</comment>
<dbReference type="InterPro" id="IPR050570">
    <property type="entry name" value="Cell_wall_metabolism_enzyme"/>
</dbReference>
<dbReference type="PANTHER" id="PTHR21666">
    <property type="entry name" value="PEPTIDASE-RELATED"/>
    <property type="match status" value="1"/>
</dbReference>
<keyword evidence="11" id="KW-1185">Reference proteome</keyword>
<dbReference type="Pfam" id="PF19425">
    <property type="entry name" value="Csd3_N2"/>
    <property type="match status" value="1"/>
</dbReference>
<sequence>MFGGKSKTQIAQTAPAASTATLDFEAQFQPAHFQLDPFAARAAANRLSRVTVELEDGDTLTALLVRNEVSGDEARATIEAMKSAYDVRKARAGQSFTLLFDRSQPQSFRGIEFDPDAERTVSVTRNSGVQFAATTAKRALSSRTVAARGTIRSSLFEAAANAAVPSQVLQGMIKAFSYDVDFQRDLQPGDKFEVMYDMQMTDAGEPVRSGELLYAQLTLSGKVKQVYAYKHEDGSVDFYDRTGKSVRKSLLRTPVDGAKLTSAFGMRRHPLLGFTRMHKGVDFGVPQGTPVYAAGDGTVDHANWAGGYGRLIKVKHNAQMTTAYAHLSRFAANIQPGAHVRQGQVIGYVGTTGNSTGPHLHYEVMKNGEQVNPNNTMLPAGTNLEGRDLVAFAKVIGDRETQVASLGTGVILASARTTVVPVACRADAPC</sequence>
<organism evidence="10 11">
    <name type="scientific">Roseiterribacter gracilis</name>
    <dbReference type="NCBI Taxonomy" id="2812848"/>
    <lineage>
        <taxon>Bacteria</taxon>
        <taxon>Pseudomonadati</taxon>
        <taxon>Pseudomonadota</taxon>
        <taxon>Alphaproteobacteria</taxon>
        <taxon>Rhodospirillales</taxon>
        <taxon>Roseiterribacteraceae</taxon>
        <taxon>Roseiterribacter</taxon>
    </lineage>
</organism>
<dbReference type="GO" id="GO:0004222">
    <property type="term" value="F:metalloendopeptidase activity"/>
    <property type="evidence" value="ECO:0007669"/>
    <property type="project" value="TreeGrafter"/>
</dbReference>
<comment type="cofactor">
    <cofactor evidence="1">
        <name>Zn(2+)</name>
        <dbReference type="ChEBI" id="CHEBI:29105"/>
    </cofactor>
</comment>
<evidence type="ECO:0000259" key="9">
    <source>
        <dbReference type="Pfam" id="PF19425"/>
    </source>
</evidence>
<keyword evidence="3" id="KW-0645">Protease</keyword>
<evidence type="ECO:0000313" key="11">
    <source>
        <dbReference type="Proteomes" id="UP000681075"/>
    </source>
</evidence>
<dbReference type="EMBL" id="BOPV01000001">
    <property type="protein sequence ID" value="GIL41643.1"/>
    <property type="molecule type" value="Genomic_DNA"/>
</dbReference>
<evidence type="ECO:0000256" key="3">
    <source>
        <dbReference type="ARBA" id="ARBA00022670"/>
    </source>
</evidence>
<dbReference type="InterPro" id="IPR045834">
    <property type="entry name" value="Csd3_N2"/>
</dbReference>
<evidence type="ECO:0000256" key="7">
    <source>
        <dbReference type="ARBA" id="ARBA00023049"/>
    </source>
</evidence>